<keyword evidence="4" id="KW-1185">Reference proteome</keyword>
<dbReference type="GO" id="GO:0016787">
    <property type="term" value="F:hydrolase activity"/>
    <property type="evidence" value="ECO:0007669"/>
    <property type="project" value="UniProtKB-KW"/>
</dbReference>
<protein>
    <submittedName>
        <fullName evidence="3">Serine hydrolase</fullName>
    </submittedName>
</protein>
<gene>
    <name evidence="3" type="ORF">GJR97_09485</name>
</gene>
<feature type="signal peptide" evidence="1">
    <location>
        <begin position="1"/>
        <end position="24"/>
    </location>
</feature>
<keyword evidence="1" id="KW-0732">Signal</keyword>
<dbReference type="SUPFAM" id="SSF56601">
    <property type="entry name" value="beta-lactamase/transpeptidase-like"/>
    <property type="match status" value="1"/>
</dbReference>
<dbReference type="EMBL" id="WKJD01000012">
    <property type="protein sequence ID" value="MRX43956.1"/>
    <property type="molecule type" value="Genomic_DNA"/>
</dbReference>
<dbReference type="InterPro" id="IPR012338">
    <property type="entry name" value="Beta-lactam/transpept-like"/>
</dbReference>
<dbReference type="Pfam" id="PF00144">
    <property type="entry name" value="Beta-lactamase"/>
    <property type="match status" value="1"/>
</dbReference>
<evidence type="ECO:0000256" key="1">
    <source>
        <dbReference type="SAM" id="SignalP"/>
    </source>
</evidence>
<dbReference type="Gene3D" id="3.40.710.10">
    <property type="entry name" value="DD-peptidase/beta-lactamase superfamily"/>
    <property type="match status" value="1"/>
</dbReference>
<feature type="chain" id="PRO_5026683264" evidence="1">
    <location>
        <begin position="25"/>
        <end position="364"/>
    </location>
</feature>
<accession>A0A6L5R1L5</accession>
<evidence type="ECO:0000313" key="4">
    <source>
        <dbReference type="Proteomes" id="UP000476511"/>
    </source>
</evidence>
<sequence>MGVRLAVRLRRTALAAVLAMGAVALTGCIEFYEDELDPGLIRRLEEHFGGDHDRAAAAIVDGDGLHTGYVAADEETVFEVGSITKLLTGLLLPIAVDRGEVALDDPVGRYLPLGDAPVAGRTLEELATHRAGLPPITSDEDLLIAISETVATGRSLPPLTVDELLALAARESAEPTGRAVYSSLGAALLGHGLAAAAGTDYPTLVRDRLLGPLGMDGADVPVDPADVSPAYAGGYTARGDPAQAWTGAGWGPTFGLHATLPDLIALARAVLDGPLAGSAALEPAADGPNSQQRMGYLWFLARDGDRTLTGTRAITSGFAAALFVDRAAGQAVVVLSNEAEHVDRFAVSLLDGVSGAGGWRAGDP</sequence>
<dbReference type="Proteomes" id="UP000476511">
    <property type="component" value="Unassembled WGS sequence"/>
</dbReference>
<comment type="caution">
    <text evidence="3">The sequence shown here is derived from an EMBL/GenBank/DDBJ whole genome shotgun (WGS) entry which is preliminary data.</text>
</comment>
<reference evidence="3 4" key="1">
    <citation type="submission" date="2019-11" db="EMBL/GenBank/DDBJ databases">
        <title>Agromyces kandeliae sp. nov., isolated from mangrove soil.</title>
        <authorList>
            <person name="Wang R."/>
        </authorList>
    </citation>
    <scope>NUCLEOTIDE SEQUENCE [LARGE SCALE GENOMIC DNA]</scope>
    <source>
        <strain evidence="3 4">Q22</strain>
    </source>
</reference>
<dbReference type="InterPro" id="IPR001466">
    <property type="entry name" value="Beta-lactam-related"/>
</dbReference>
<organism evidence="3 4">
    <name type="scientific">Agromyces kandeliae</name>
    <dbReference type="NCBI Taxonomy" id="2666141"/>
    <lineage>
        <taxon>Bacteria</taxon>
        <taxon>Bacillati</taxon>
        <taxon>Actinomycetota</taxon>
        <taxon>Actinomycetes</taxon>
        <taxon>Micrococcales</taxon>
        <taxon>Microbacteriaceae</taxon>
        <taxon>Agromyces</taxon>
    </lineage>
</organism>
<proteinExistence type="predicted"/>
<evidence type="ECO:0000313" key="3">
    <source>
        <dbReference type="EMBL" id="MRX43956.1"/>
    </source>
</evidence>
<keyword evidence="3" id="KW-0378">Hydrolase</keyword>
<dbReference type="PANTHER" id="PTHR43283">
    <property type="entry name" value="BETA-LACTAMASE-RELATED"/>
    <property type="match status" value="1"/>
</dbReference>
<evidence type="ECO:0000259" key="2">
    <source>
        <dbReference type="Pfam" id="PF00144"/>
    </source>
</evidence>
<dbReference type="RefSeq" id="WP_154346190.1">
    <property type="nucleotide sequence ID" value="NZ_WKJD01000012.1"/>
</dbReference>
<name>A0A6L5R1L5_9MICO</name>
<feature type="domain" description="Beta-lactamase-related" evidence="2">
    <location>
        <begin position="42"/>
        <end position="341"/>
    </location>
</feature>
<dbReference type="AlphaFoldDB" id="A0A6L5R1L5"/>
<dbReference type="InterPro" id="IPR050789">
    <property type="entry name" value="Diverse_Enzym_Activities"/>
</dbReference>
<dbReference type="PROSITE" id="PS51257">
    <property type="entry name" value="PROKAR_LIPOPROTEIN"/>
    <property type="match status" value="1"/>
</dbReference>